<name>A0ABV6V0S9_9ACTN</name>
<dbReference type="NCBIfam" id="TIGR03930">
    <property type="entry name" value="WXG100_ESAT6"/>
    <property type="match status" value="1"/>
</dbReference>
<dbReference type="RefSeq" id="WP_030265587.1">
    <property type="nucleotide sequence ID" value="NZ_JBHEZZ010000043.1"/>
</dbReference>
<sequence length="98" mass="10553">MSDNGHILVNFSTISNAAEEVRSTAGRVQSQLDDLQAGVSRIAQSWEGKAQEGYQARQAEWNSSASDLHTVLTQIAAALDSAAQNYQSTENKNASIWG</sequence>
<proteinExistence type="inferred from homology"/>
<dbReference type="InterPro" id="IPR010310">
    <property type="entry name" value="T7SS_ESAT-6-like"/>
</dbReference>
<reference evidence="2 3" key="1">
    <citation type="submission" date="2024-09" db="EMBL/GenBank/DDBJ databases">
        <authorList>
            <person name="Lee S.D."/>
        </authorList>
    </citation>
    <scope>NUCLEOTIDE SEQUENCE [LARGE SCALE GENOMIC DNA]</scope>
    <source>
        <strain evidence="2 3">N1-5</strain>
    </source>
</reference>
<evidence type="ECO:0000313" key="2">
    <source>
        <dbReference type="EMBL" id="MFC1407329.1"/>
    </source>
</evidence>
<dbReference type="Gene3D" id="1.10.287.1060">
    <property type="entry name" value="ESAT-6-like"/>
    <property type="match status" value="1"/>
</dbReference>
<dbReference type="Pfam" id="PF06013">
    <property type="entry name" value="WXG100"/>
    <property type="match status" value="1"/>
</dbReference>
<evidence type="ECO:0000313" key="3">
    <source>
        <dbReference type="Proteomes" id="UP001592528"/>
    </source>
</evidence>
<gene>
    <name evidence="2" type="ORF">ACEZDJ_39215</name>
</gene>
<keyword evidence="3" id="KW-1185">Reference proteome</keyword>
<evidence type="ECO:0000256" key="1">
    <source>
        <dbReference type="RuleBase" id="RU362001"/>
    </source>
</evidence>
<organism evidence="2 3">
    <name type="scientific">Streptacidiphilus cavernicola</name>
    <dbReference type="NCBI Taxonomy" id="3342716"/>
    <lineage>
        <taxon>Bacteria</taxon>
        <taxon>Bacillati</taxon>
        <taxon>Actinomycetota</taxon>
        <taxon>Actinomycetes</taxon>
        <taxon>Kitasatosporales</taxon>
        <taxon>Streptomycetaceae</taxon>
        <taxon>Streptacidiphilus</taxon>
    </lineage>
</organism>
<dbReference type="EMBL" id="JBHEZZ010000043">
    <property type="protein sequence ID" value="MFC1407329.1"/>
    <property type="molecule type" value="Genomic_DNA"/>
</dbReference>
<protein>
    <recommendedName>
        <fullName evidence="1">ESAT-6-like protein</fullName>
    </recommendedName>
</protein>
<dbReference type="Proteomes" id="UP001592528">
    <property type="component" value="Unassembled WGS sequence"/>
</dbReference>
<dbReference type="InterPro" id="IPR036689">
    <property type="entry name" value="ESAT-6-like_sf"/>
</dbReference>
<comment type="caution">
    <text evidence="2">The sequence shown here is derived from an EMBL/GenBank/DDBJ whole genome shotgun (WGS) entry which is preliminary data.</text>
</comment>
<dbReference type="SUPFAM" id="SSF140453">
    <property type="entry name" value="EsxAB dimer-like"/>
    <property type="match status" value="1"/>
</dbReference>
<accession>A0ABV6V0S9</accession>
<comment type="similarity">
    <text evidence="1">Belongs to the WXG100 family.</text>
</comment>